<evidence type="ECO:0000313" key="3">
    <source>
        <dbReference type="Proteomes" id="UP000683360"/>
    </source>
</evidence>
<gene>
    <name evidence="2" type="ORF">MEDL_64725</name>
</gene>
<reference evidence="2" key="1">
    <citation type="submission" date="2021-03" db="EMBL/GenBank/DDBJ databases">
        <authorList>
            <person name="Bekaert M."/>
        </authorList>
    </citation>
    <scope>NUCLEOTIDE SEQUENCE</scope>
</reference>
<proteinExistence type="predicted"/>
<feature type="region of interest" description="Disordered" evidence="1">
    <location>
        <begin position="1"/>
        <end position="164"/>
    </location>
</feature>
<evidence type="ECO:0000313" key="2">
    <source>
        <dbReference type="EMBL" id="CAG2253178.1"/>
    </source>
</evidence>
<dbReference type="AlphaFoldDB" id="A0A8S3VE61"/>
<protein>
    <submittedName>
        <fullName evidence="2">Uncharacterized protein</fullName>
    </submittedName>
</protein>
<organism evidence="2 3">
    <name type="scientific">Mytilus edulis</name>
    <name type="common">Blue mussel</name>
    <dbReference type="NCBI Taxonomy" id="6550"/>
    <lineage>
        <taxon>Eukaryota</taxon>
        <taxon>Metazoa</taxon>
        <taxon>Spiralia</taxon>
        <taxon>Lophotrochozoa</taxon>
        <taxon>Mollusca</taxon>
        <taxon>Bivalvia</taxon>
        <taxon>Autobranchia</taxon>
        <taxon>Pteriomorphia</taxon>
        <taxon>Mytilida</taxon>
        <taxon>Mytiloidea</taxon>
        <taxon>Mytilidae</taxon>
        <taxon>Mytilinae</taxon>
        <taxon>Mytilus</taxon>
    </lineage>
</organism>
<accession>A0A8S3VE61</accession>
<comment type="caution">
    <text evidence="2">The sequence shown here is derived from an EMBL/GenBank/DDBJ whole genome shotgun (WGS) entry which is preliminary data.</text>
</comment>
<feature type="compositionally biased region" description="Basic residues" evidence="1">
    <location>
        <begin position="91"/>
        <end position="104"/>
    </location>
</feature>
<evidence type="ECO:0000256" key="1">
    <source>
        <dbReference type="SAM" id="MobiDB-lite"/>
    </source>
</evidence>
<dbReference type="EMBL" id="CAJPWZ010003143">
    <property type="protein sequence ID" value="CAG2253178.1"/>
    <property type="molecule type" value="Genomic_DNA"/>
</dbReference>
<dbReference type="Proteomes" id="UP000683360">
    <property type="component" value="Unassembled WGS sequence"/>
</dbReference>
<keyword evidence="3" id="KW-1185">Reference proteome</keyword>
<feature type="compositionally biased region" description="Basic residues" evidence="1">
    <location>
        <begin position="1"/>
        <end position="83"/>
    </location>
</feature>
<feature type="compositionally biased region" description="Polar residues" evidence="1">
    <location>
        <begin position="141"/>
        <end position="156"/>
    </location>
</feature>
<sequence length="250" mass="29165">MPSPRRRSRDRRSRSRSPYRRPPPRRSKSRSPRRRPPPRRSRSRSRTPPRRLSPRRSRTHSPARRPLRRSRSRNRSISPRRRGSPLPRVRPPVRRSPSPRRRPLGPRSLSPRSRPVRRSPKRTSTGQVYSHLEKDRRRQSPHSSTDLRGRRSQSPVLSPRLNDKTSCQVRNLSERVLTEVDVGANVLVAIPHVDREKGDPCNLMAVVTGKEEHGYKLEIKDGILRGLYTRNHFEQSVSNFIAIQSVNYDN</sequence>
<name>A0A8S3VE61_MYTED</name>